<reference evidence="1" key="1">
    <citation type="journal article" date="2020" name="Stud. Mycol.">
        <title>101 Dothideomycetes genomes: a test case for predicting lifestyles and emergence of pathogens.</title>
        <authorList>
            <person name="Haridas S."/>
            <person name="Albert R."/>
            <person name="Binder M."/>
            <person name="Bloem J."/>
            <person name="Labutti K."/>
            <person name="Salamov A."/>
            <person name="Andreopoulos B."/>
            <person name="Baker S."/>
            <person name="Barry K."/>
            <person name="Bills G."/>
            <person name="Bluhm B."/>
            <person name="Cannon C."/>
            <person name="Castanera R."/>
            <person name="Culley D."/>
            <person name="Daum C."/>
            <person name="Ezra D."/>
            <person name="Gonzalez J."/>
            <person name="Henrissat B."/>
            <person name="Kuo A."/>
            <person name="Liang C."/>
            <person name="Lipzen A."/>
            <person name="Lutzoni F."/>
            <person name="Magnuson J."/>
            <person name="Mondo S."/>
            <person name="Nolan M."/>
            <person name="Ohm R."/>
            <person name="Pangilinan J."/>
            <person name="Park H.-J."/>
            <person name="Ramirez L."/>
            <person name="Alfaro M."/>
            <person name="Sun H."/>
            <person name="Tritt A."/>
            <person name="Yoshinaga Y."/>
            <person name="Zwiers L.-H."/>
            <person name="Turgeon B."/>
            <person name="Goodwin S."/>
            <person name="Spatafora J."/>
            <person name="Crous P."/>
            <person name="Grigoriev I."/>
        </authorList>
    </citation>
    <scope>NUCLEOTIDE SEQUENCE</scope>
    <source>
        <strain evidence="1">ATCC 36951</strain>
    </source>
</reference>
<dbReference type="EMBL" id="ML993619">
    <property type="protein sequence ID" value="KAF2161470.1"/>
    <property type="molecule type" value="Genomic_DNA"/>
</dbReference>
<dbReference type="GeneID" id="54562193"/>
<dbReference type="RefSeq" id="XP_033662359.1">
    <property type="nucleotide sequence ID" value="XM_033808921.1"/>
</dbReference>
<sequence length="87" mass="9777">MATTQIDLVFGLKNHSQKDQMIKEIREWLVKTDPIPGSFSAGQKPGKVEIWTSPVQDDNRLLVKYDGCPPGHWGGIFVPISFVPTRQ</sequence>
<dbReference type="Proteomes" id="UP000799537">
    <property type="component" value="Unassembled WGS sequence"/>
</dbReference>
<evidence type="ECO:0000313" key="2">
    <source>
        <dbReference type="Proteomes" id="UP000799537"/>
    </source>
</evidence>
<keyword evidence="2" id="KW-1185">Reference proteome</keyword>
<protein>
    <submittedName>
        <fullName evidence="1">Uncharacterized protein</fullName>
    </submittedName>
</protein>
<gene>
    <name evidence="1" type="ORF">M409DRAFT_28199</name>
</gene>
<dbReference type="AlphaFoldDB" id="A0A6A6C5J7"/>
<accession>A0A6A6C5J7</accession>
<organism evidence="1 2">
    <name type="scientific">Zasmidium cellare ATCC 36951</name>
    <dbReference type="NCBI Taxonomy" id="1080233"/>
    <lineage>
        <taxon>Eukaryota</taxon>
        <taxon>Fungi</taxon>
        <taxon>Dikarya</taxon>
        <taxon>Ascomycota</taxon>
        <taxon>Pezizomycotina</taxon>
        <taxon>Dothideomycetes</taxon>
        <taxon>Dothideomycetidae</taxon>
        <taxon>Mycosphaerellales</taxon>
        <taxon>Mycosphaerellaceae</taxon>
        <taxon>Zasmidium</taxon>
    </lineage>
</organism>
<proteinExistence type="predicted"/>
<name>A0A6A6C5J7_ZASCE</name>
<evidence type="ECO:0000313" key="1">
    <source>
        <dbReference type="EMBL" id="KAF2161470.1"/>
    </source>
</evidence>